<reference evidence="1 2" key="1">
    <citation type="submission" date="2023-07" db="EMBL/GenBank/DDBJ databases">
        <title>Genomic Encyclopedia of Type Strains, Phase IV (KMG-IV): sequencing the most valuable type-strain genomes for metagenomic binning, comparative biology and taxonomic classification.</title>
        <authorList>
            <person name="Goeker M."/>
        </authorList>
    </citation>
    <scope>NUCLEOTIDE SEQUENCE [LARGE SCALE GENOMIC DNA]</scope>
    <source>
        <strain evidence="1 2">DSM 23494</strain>
    </source>
</reference>
<protein>
    <submittedName>
        <fullName evidence="1">Uncharacterized protein</fullName>
    </submittedName>
</protein>
<name>A0ABU0ALQ7_9BACI</name>
<organism evidence="1 2">
    <name type="scientific">Cytobacillus purgationiresistens</name>
    <dbReference type="NCBI Taxonomy" id="863449"/>
    <lineage>
        <taxon>Bacteria</taxon>
        <taxon>Bacillati</taxon>
        <taxon>Bacillota</taxon>
        <taxon>Bacilli</taxon>
        <taxon>Bacillales</taxon>
        <taxon>Bacillaceae</taxon>
        <taxon>Cytobacillus</taxon>
    </lineage>
</organism>
<accession>A0ABU0ALQ7</accession>
<evidence type="ECO:0000313" key="1">
    <source>
        <dbReference type="EMBL" id="MDQ0272199.1"/>
    </source>
</evidence>
<sequence>MKEPAVEIGGKLVREEAKFIPAKMMKVQHMIGCCLFTNE</sequence>
<evidence type="ECO:0000313" key="2">
    <source>
        <dbReference type="Proteomes" id="UP001238088"/>
    </source>
</evidence>
<dbReference type="Proteomes" id="UP001238088">
    <property type="component" value="Unassembled WGS sequence"/>
</dbReference>
<keyword evidence="2" id="KW-1185">Reference proteome</keyword>
<proteinExistence type="predicted"/>
<dbReference type="EMBL" id="JAUSUB010000021">
    <property type="protein sequence ID" value="MDQ0272199.1"/>
    <property type="molecule type" value="Genomic_DNA"/>
</dbReference>
<comment type="caution">
    <text evidence="1">The sequence shown here is derived from an EMBL/GenBank/DDBJ whole genome shotgun (WGS) entry which is preliminary data.</text>
</comment>
<gene>
    <name evidence="1" type="ORF">J2S17_004091</name>
</gene>